<evidence type="ECO:0000313" key="2">
    <source>
        <dbReference type="Proteomes" id="UP000008711"/>
    </source>
</evidence>
<proteinExistence type="predicted"/>
<keyword evidence="2" id="KW-1185">Reference proteome</keyword>
<name>B3NBY3_DROER</name>
<organism evidence="1 2">
    <name type="scientific">Drosophila erecta</name>
    <name type="common">Fruit fly</name>
    <dbReference type="NCBI Taxonomy" id="7220"/>
    <lineage>
        <taxon>Eukaryota</taxon>
        <taxon>Metazoa</taxon>
        <taxon>Ecdysozoa</taxon>
        <taxon>Arthropoda</taxon>
        <taxon>Hexapoda</taxon>
        <taxon>Insecta</taxon>
        <taxon>Pterygota</taxon>
        <taxon>Neoptera</taxon>
        <taxon>Endopterygota</taxon>
        <taxon>Diptera</taxon>
        <taxon>Brachycera</taxon>
        <taxon>Muscomorpha</taxon>
        <taxon>Ephydroidea</taxon>
        <taxon>Drosophilidae</taxon>
        <taxon>Drosophila</taxon>
        <taxon>Sophophora</taxon>
    </lineage>
</organism>
<dbReference type="AlphaFoldDB" id="B3NBY3"/>
<dbReference type="HOGENOM" id="CLU_1697348_0_0_1"/>
<dbReference type="OrthoDB" id="7839745at2759"/>
<dbReference type="EMBL" id="CH954178">
    <property type="protein sequence ID" value="EDV50800.1"/>
    <property type="molecule type" value="Genomic_DNA"/>
</dbReference>
<dbReference type="Proteomes" id="UP000008711">
    <property type="component" value="Unassembled WGS sequence"/>
</dbReference>
<reference evidence="1 2" key="2">
    <citation type="journal article" date="2008" name="Bioinformatics">
        <title>Assembly reconciliation.</title>
        <authorList>
            <person name="Zimin A.V."/>
            <person name="Smith D.R."/>
            <person name="Sutton G."/>
            <person name="Yorke J.A."/>
        </authorList>
    </citation>
    <scope>NUCLEOTIDE SEQUENCE [LARGE SCALE GENOMIC DNA]</scope>
    <source>
        <strain evidence="1 2">TSC#14021-0224.01</strain>
    </source>
</reference>
<gene>
    <name evidence="1" type="primary">Dere\GG15152</name>
    <name evidence="1" type="synonym">dere_GLEANR_15254</name>
    <name evidence="1" type="synonym">GG15152</name>
    <name evidence="1" type="ORF">Dere_GG15152</name>
</gene>
<reference evidence="1 2" key="1">
    <citation type="journal article" date="2007" name="Nature">
        <title>Evolution of genes and genomes on the Drosophila phylogeny.</title>
        <authorList>
            <consortium name="Drosophila 12 Genomes Consortium"/>
            <person name="Clark A.G."/>
            <person name="Eisen M.B."/>
            <person name="Smith D.R."/>
            <person name="Bergman C.M."/>
            <person name="Oliver B."/>
            <person name="Markow T.A."/>
            <person name="Kaufman T.C."/>
            <person name="Kellis M."/>
            <person name="Gelbart W."/>
            <person name="Iyer V.N."/>
            <person name="Pollard D.A."/>
            <person name="Sackton T.B."/>
            <person name="Larracuente A.M."/>
            <person name="Singh N.D."/>
            <person name="Abad J.P."/>
            <person name="Abt D.N."/>
            <person name="Adryan B."/>
            <person name="Aguade M."/>
            <person name="Akashi H."/>
            <person name="Anderson W.W."/>
            <person name="Aquadro C.F."/>
            <person name="Ardell D.H."/>
            <person name="Arguello R."/>
            <person name="Artieri C.G."/>
            <person name="Barbash D.A."/>
            <person name="Barker D."/>
            <person name="Barsanti P."/>
            <person name="Batterham P."/>
            <person name="Batzoglou S."/>
            <person name="Begun D."/>
            <person name="Bhutkar A."/>
            <person name="Blanco E."/>
            <person name="Bosak S.A."/>
            <person name="Bradley R.K."/>
            <person name="Brand A.D."/>
            <person name="Brent M.R."/>
            <person name="Brooks A.N."/>
            <person name="Brown R.H."/>
            <person name="Butlin R.K."/>
            <person name="Caggese C."/>
            <person name="Calvi B.R."/>
            <person name="Bernardo de Carvalho A."/>
            <person name="Caspi A."/>
            <person name="Castrezana S."/>
            <person name="Celniker S.E."/>
            <person name="Chang J.L."/>
            <person name="Chapple C."/>
            <person name="Chatterji S."/>
            <person name="Chinwalla A."/>
            <person name="Civetta A."/>
            <person name="Clifton S.W."/>
            <person name="Comeron J.M."/>
            <person name="Costello J.C."/>
            <person name="Coyne J.A."/>
            <person name="Daub J."/>
            <person name="David R.G."/>
            <person name="Delcher A.L."/>
            <person name="Delehaunty K."/>
            <person name="Do C.B."/>
            <person name="Ebling H."/>
            <person name="Edwards K."/>
            <person name="Eickbush T."/>
            <person name="Evans J.D."/>
            <person name="Filipski A."/>
            <person name="Findeiss S."/>
            <person name="Freyhult E."/>
            <person name="Fulton L."/>
            <person name="Fulton R."/>
            <person name="Garcia A.C."/>
            <person name="Gardiner A."/>
            <person name="Garfield D.A."/>
            <person name="Garvin B.E."/>
            <person name="Gibson G."/>
            <person name="Gilbert D."/>
            <person name="Gnerre S."/>
            <person name="Godfrey J."/>
            <person name="Good R."/>
            <person name="Gotea V."/>
            <person name="Gravely B."/>
            <person name="Greenberg A.J."/>
            <person name="Griffiths-Jones S."/>
            <person name="Gross S."/>
            <person name="Guigo R."/>
            <person name="Gustafson E.A."/>
            <person name="Haerty W."/>
            <person name="Hahn M.W."/>
            <person name="Halligan D.L."/>
            <person name="Halpern A.L."/>
            <person name="Halter G.M."/>
            <person name="Han M.V."/>
            <person name="Heger A."/>
            <person name="Hillier L."/>
            <person name="Hinrichs A.S."/>
            <person name="Holmes I."/>
            <person name="Hoskins R.A."/>
            <person name="Hubisz M.J."/>
            <person name="Hultmark D."/>
            <person name="Huntley M.A."/>
            <person name="Jaffe D.B."/>
            <person name="Jagadeeshan S."/>
            <person name="Jeck W.R."/>
            <person name="Johnson J."/>
            <person name="Jones C.D."/>
            <person name="Jordan W.C."/>
            <person name="Karpen G.H."/>
            <person name="Kataoka E."/>
            <person name="Keightley P.D."/>
            <person name="Kheradpour P."/>
            <person name="Kirkness E.F."/>
            <person name="Koerich L.B."/>
            <person name="Kristiansen K."/>
            <person name="Kudrna D."/>
            <person name="Kulathinal R.J."/>
            <person name="Kumar S."/>
            <person name="Kwok R."/>
            <person name="Lander E."/>
            <person name="Langley C.H."/>
            <person name="Lapoint R."/>
            <person name="Lazzaro B.P."/>
            <person name="Lee S.J."/>
            <person name="Levesque L."/>
            <person name="Li R."/>
            <person name="Lin C.F."/>
            <person name="Lin M.F."/>
            <person name="Lindblad-Toh K."/>
            <person name="Llopart A."/>
            <person name="Long M."/>
            <person name="Low L."/>
            <person name="Lozovsky E."/>
            <person name="Lu J."/>
            <person name="Luo M."/>
            <person name="Machado C.A."/>
            <person name="Makalowski W."/>
            <person name="Marzo M."/>
            <person name="Matsuda M."/>
            <person name="Matzkin L."/>
            <person name="McAllister B."/>
            <person name="McBride C.S."/>
            <person name="McKernan B."/>
            <person name="McKernan K."/>
            <person name="Mendez-Lago M."/>
            <person name="Minx P."/>
            <person name="Mollenhauer M.U."/>
            <person name="Montooth K."/>
            <person name="Mount S.M."/>
            <person name="Mu X."/>
            <person name="Myers E."/>
            <person name="Negre B."/>
            <person name="Newfeld S."/>
            <person name="Nielsen R."/>
            <person name="Noor M.A."/>
            <person name="O'Grady P."/>
            <person name="Pachter L."/>
            <person name="Papaceit M."/>
            <person name="Parisi M.J."/>
            <person name="Parisi M."/>
            <person name="Parts L."/>
            <person name="Pedersen J.S."/>
            <person name="Pesole G."/>
            <person name="Phillippy A.M."/>
            <person name="Ponting C.P."/>
            <person name="Pop M."/>
            <person name="Porcelli D."/>
            <person name="Powell J.R."/>
            <person name="Prohaska S."/>
            <person name="Pruitt K."/>
            <person name="Puig M."/>
            <person name="Quesneville H."/>
            <person name="Ram K.R."/>
            <person name="Rand D."/>
            <person name="Rasmussen M.D."/>
            <person name="Reed L.K."/>
            <person name="Reenan R."/>
            <person name="Reily A."/>
            <person name="Remington K.A."/>
            <person name="Rieger T.T."/>
            <person name="Ritchie M.G."/>
            <person name="Robin C."/>
            <person name="Rogers Y.H."/>
            <person name="Rohde C."/>
            <person name="Rozas J."/>
            <person name="Rubenfield M.J."/>
            <person name="Ruiz A."/>
            <person name="Russo S."/>
            <person name="Salzberg S.L."/>
            <person name="Sanchez-Gracia A."/>
            <person name="Saranga D.J."/>
            <person name="Sato H."/>
            <person name="Schaeffer S.W."/>
            <person name="Schatz M.C."/>
            <person name="Schlenke T."/>
            <person name="Schwartz R."/>
            <person name="Segarra C."/>
            <person name="Singh R.S."/>
            <person name="Sirot L."/>
            <person name="Sirota M."/>
            <person name="Sisneros N.B."/>
            <person name="Smith C.D."/>
            <person name="Smith T.F."/>
            <person name="Spieth J."/>
            <person name="Stage D.E."/>
            <person name="Stark A."/>
            <person name="Stephan W."/>
            <person name="Strausberg R.L."/>
            <person name="Strempel S."/>
            <person name="Sturgill D."/>
            <person name="Sutton G."/>
            <person name="Sutton G.G."/>
            <person name="Tao W."/>
            <person name="Teichmann S."/>
            <person name="Tobari Y.N."/>
            <person name="Tomimura Y."/>
            <person name="Tsolas J.M."/>
            <person name="Valente V.L."/>
            <person name="Venter E."/>
            <person name="Venter J.C."/>
            <person name="Vicario S."/>
            <person name="Vieira F.G."/>
            <person name="Vilella A.J."/>
            <person name="Villasante A."/>
            <person name="Walenz B."/>
            <person name="Wang J."/>
            <person name="Wasserman M."/>
            <person name="Watts T."/>
            <person name="Wilson D."/>
            <person name="Wilson R.K."/>
            <person name="Wing R.A."/>
            <person name="Wolfner M.F."/>
            <person name="Wong A."/>
            <person name="Wong G.K."/>
            <person name="Wu C.I."/>
            <person name="Wu G."/>
            <person name="Yamamoto D."/>
            <person name="Yang H.P."/>
            <person name="Yang S.P."/>
            <person name="Yorke J.A."/>
            <person name="Yoshida K."/>
            <person name="Zdobnov E."/>
            <person name="Zhang P."/>
            <person name="Zhang Y."/>
            <person name="Zimin A.V."/>
            <person name="Baldwin J."/>
            <person name="Abdouelleil A."/>
            <person name="Abdulkadir J."/>
            <person name="Abebe A."/>
            <person name="Abera B."/>
            <person name="Abreu J."/>
            <person name="Acer S.C."/>
            <person name="Aftuck L."/>
            <person name="Alexander A."/>
            <person name="An P."/>
            <person name="Anderson E."/>
            <person name="Anderson S."/>
            <person name="Arachi H."/>
            <person name="Azer M."/>
            <person name="Bachantsang P."/>
            <person name="Barry A."/>
            <person name="Bayul T."/>
            <person name="Berlin A."/>
            <person name="Bessette D."/>
            <person name="Bloom T."/>
            <person name="Blye J."/>
            <person name="Boguslavskiy L."/>
            <person name="Bonnet C."/>
            <person name="Boukhgalter B."/>
            <person name="Bourzgui I."/>
            <person name="Brown A."/>
            <person name="Cahill P."/>
            <person name="Channer S."/>
            <person name="Cheshatsang Y."/>
            <person name="Chuda L."/>
            <person name="Citroen M."/>
            <person name="Collymore A."/>
            <person name="Cooke P."/>
            <person name="Costello M."/>
            <person name="D'Aco K."/>
            <person name="Daza R."/>
            <person name="De Haan G."/>
            <person name="DeGray S."/>
            <person name="DeMaso C."/>
            <person name="Dhargay N."/>
            <person name="Dooley K."/>
            <person name="Dooley E."/>
            <person name="Doricent M."/>
            <person name="Dorje P."/>
            <person name="Dorjee K."/>
            <person name="Dupes A."/>
            <person name="Elong R."/>
            <person name="Falk J."/>
            <person name="Farina A."/>
            <person name="Faro S."/>
            <person name="Ferguson D."/>
            <person name="Fisher S."/>
            <person name="Foley C.D."/>
            <person name="Franke A."/>
            <person name="Friedrich D."/>
            <person name="Gadbois L."/>
            <person name="Gearin G."/>
            <person name="Gearin C.R."/>
            <person name="Giannoukos G."/>
            <person name="Goode T."/>
            <person name="Graham J."/>
            <person name="Grandbois E."/>
            <person name="Grewal S."/>
            <person name="Gyaltsen K."/>
            <person name="Hafez N."/>
            <person name="Hagos B."/>
            <person name="Hall J."/>
            <person name="Henson C."/>
            <person name="Hollinger A."/>
            <person name="Honan T."/>
            <person name="Huard M.D."/>
            <person name="Hughes L."/>
            <person name="Hurhula B."/>
            <person name="Husby M.E."/>
            <person name="Kamat A."/>
            <person name="Kanga B."/>
            <person name="Kashin S."/>
            <person name="Khazanovich D."/>
            <person name="Kisner P."/>
            <person name="Lance K."/>
            <person name="Lara M."/>
            <person name="Lee W."/>
            <person name="Lennon N."/>
            <person name="Letendre F."/>
            <person name="LeVine R."/>
            <person name="Lipovsky A."/>
            <person name="Liu X."/>
            <person name="Liu J."/>
            <person name="Liu S."/>
            <person name="Lokyitsang T."/>
            <person name="Lokyitsang Y."/>
            <person name="Lubonja R."/>
            <person name="Lui A."/>
            <person name="MacDonald P."/>
            <person name="Magnisalis V."/>
            <person name="Maru K."/>
            <person name="Matthews C."/>
            <person name="McCusker W."/>
            <person name="McDonough S."/>
            <person name="Mehta T."/>
            <person name="Meldrim J."/>
            <person name="Meneus L."/>
            <person name="Mihai O."/>
            <person name="Mihalev A."/>
            <person name="Mihova T."/>
            <person name="Mittelman R."/>
            <person name="Mlenga V."/>
            <person name="Montmayeur A."/>
            <person name="Mulrain L."/>
            <person name="Navidi A."/>
            <person name="Naylor J."/>
            <person name="Negash T."/>
            <person name="Nguyen T."/>
            <person name="Nguyen N."/>
            <person name="Nicol R."/>
            <person name="Norbu C."/>
            <person name="Norbu N."/>
            <person name="Novod N."/>
            <person name="O'Neill B."/>
            <person name="Osman S."/>
            <person name="Markiewicz E."/>
            <person name="Oyono O.L."/>
            <person name="Patti C."/>
            <person name="Phunkhang P."/>
            <person name="Pierre F."/>
            <person name="Priest M."/>
            <person name="Raghuraman S."/>
            <person name="Rege F."/>
            <person name="Reyes R."/>
            <person name="Rise C."/>
            <person name="Rogov P."/>
            <person name="Ross K."/>
            <person name="Ryan E."/>
            <person name="Settipalli S."/>
            <person name="Shea T."/>
            <person name="Sherpa N."/>
            <person name="Shi L."/>
            <person name="Shih D."/>
            <person name="Sparrow T."/>
            <person name="Spaulding J."/>
            <person name="Stalker J."/>
            <person name="Stange-Thomann N."/>
            <person name="Stavropoulos S."/>
            <person name="Stone C."/>
            <person name="Strader C."/>
            <person name="Tesfaye S."/>
            <person name="Thomson T."/>
            <person name="Thoulutsang Y."/>
            <person name="Thoulutsang D."/>
            <person name="Topham K."/>
            <person name="Topping I."/>
            <person name="Tsamla T."/>
            <person name="Vassiliev H."/>
            <person name="Vo A."/>
            <person name="Wangchuk T."/>
            <person name="Wangdi T."/>
            <person name="Weiand M."/>
            <person name="Wilkinson J."/>
            <person name="Wilson A."/>
            <person name="Yadav S."/>
            <person name="Young G."/>
            <person name="Yu Q."/>
            <person name="Zembek L."/>
            <person name="Zhong D."/>
            <person name="Zimmer A."/>
            <person name="Zwirko Z."/>
            <person name="Jaffe D.B."/>
            <person name="Alvarez P."/>
            <person name="Brockman W."/>
            <person name="Butler J."/>
            <person name="Chin C."/>
            <person name="Gnerre S."/>
            <person name="Grabherr M."/>
            <person name="Kleber M."/>
            <person name="Mauceli E."/>
            <person name="MacCallum I."/>
        </authorList>
    </citation>
    <scope>NUCLEOTIDE SEQUENCE [LARGE SCALE GENOMIC DNA]</scope>
    <source>
        <strain evidence="1 2">TSC#14021-0224.01</strain>
    </source>
</reference>
<dbReference type="KEGG" id="der:6546206"/>
<protein>
    <submittedName>
        <fullName evidence="1">Uncharacterized protein</fullName>
    </submittedName>
</protein>
<accession>B3NBY3</accession>
<sequence length="155" mass="17824">MLPETRRNERIQRDEVERLLRNPSNKPERMLFFLDTRYTSEGELRNSSRVMPDIHIVSGPALPNSRSGPFLPLNLSNANSWAHSVMLQIPMVRLVYPRRVRYTCIQVGRNVIVPEDISGLIVMAMIVNPEIDTLMGLDPIKAMSLILRIANYFLH</sequence>
<dbReference type="OMA" id="DPIKAMS"/>
<evidence type="ECO:0000313" key="1">
    <source>
        <dbReference type="EMBL" id="EDV50800.1"/>
    </source>
</evidence>